<evidence type="ECO:0000313" key="3">
    <source>
        <dbReference type="Proteomes" id="UP001190700"/>
    </source>
</evidence>
<dbReference type="AlphaFoldDB" id="A0AAE0FNS3"/>
<feature type="domain" description="TIR" evidence="1">
    <location>
        <begin position="367"/>
        <end position="468"/>
    </location>
</feature>
<dbReference type="Pfam" id="PF13676">
    <property type="entry name" value="TIR_2"/>
    <property type="match status" value="1"/>
</dbReference>
<gene>
    <name evidence="2" type="ORF">CYMTET_27934</name>
</gene>
<dbReference type="Proteomes" id="UP001190700">
    <property type="component" value="Unassembled WGS sequence"/>
</dbReference>
<organism evidence="2 3">
    <name type="scientific">Cymbomonas tetramitiformis</name>
    <dbReference type="NCBI Taxonomy" id="36881"/>
    <lineage>
        <taxon>Eukaryota</taxon>
        <taxon>Viridiplantae</taxon>
        <taxon>Chlorophyta</taxon>
        <taxon>Pyramimonadophyceae</taxon>
        <taxon>Pyramimonadales</taxon>
        <taxon>Pyramimonadaceae</taxon>
        <taxon>Cymbomonas</taxon>
    </lineage>
</organism>
<dbReference type="Gene3D" id="3.40.50.10140">
    <property type="entry name" value="Toll/interleukin-1 receptor homology (TIR) domain"/>
    <property type="match status" value="1"/>
</dbReference>
<evidence type="ECO:0000259" key="1">
    <source>
        <dbReference type="Pfam" id="PF13676"/>
    </source>
</evidence>
<name>A0AAE0FNS3_9CHLO</name>
<dbReference type="InterPro" id="IPR000157">
    <property type="entry name" value="TIR_dom"/>
</dbReference>
<reference evidence="2 3" key="1">
    <citation type="journal article" date="2015" name="Genome Biol. Evol.">
        <title>Comparative Genomics of a Bacterivorous Green Alga Reveals Evolutionary Causalities and Consequences of Phago-Mixotrophic Mode of Nutrition.</title>
        <authorList>
            <person name="Burns J.A."/>
            <person name="Paasch A."/>
            <person name="Narechania A."/>
            <person name="Kim E."/>
        </authorList>
    </citation>
    <scope>NUCLEOTIDE SEQUENCE [LARGE SCALE GENOMIC DNA]</scope>
    <source>
        <strain evidence="2 3">PLY_AMNH</strain>
    </source>
</reference>
<dbReference type="SUPFAM" id="SSF52200">
    <property type="entry name" value="Toll/Interleukin receptor TIR domain"/>
    <property type="match status" value="1"/>
</dbReference>
<evidence type="ECO:0000313" key="2">
    <source>
        <dbReference type="EMBL" id="KAK3263246.1"/>
    </source>
</evidence>
<comment type="caution">
    <text evidence="2">The sequence shown here is derived from an EMBL/GenBank/DDBJ whole genome shotgun (WGS) entry which is preliminary data.</text>
</comment>
<sequence length="572" mass="64768">MSLEDTSLDTERDPQAGVPWARVEEVGERSASLRVDFPLQYDEKYIYVLVRAKDAWAVYETTIRSDQRIVDENMRYGQQFHRSIRNTPFQPLQRQQETMEKLRRDREACQARDSIREAGRKFAEAHSQAFSLQTTGCMTSTQGWMSLTRGEDGEPHWTFEETAWTVAEGAISVCLPSLSPGIRFEALVLRGASGMEKERQYLQFQTRLEQWQLDLQEGGLGEWVERFSQLDLVTAESWAELCSNEQRAIDIGVDHIALRALERLVGRLGAITAAERHRLEQEDEALQAECAELIARFCSGEETDNSSLWMVGDPICVIDNAEMGIGALVSTPECSGEVEVRFGLGSTDDHVVKSVDRARVRRTTYKVFLSHAQGEAQNQAALLTELLAQHRPAVHCWWDMNAERLEARDMARGVRNSEVFLLYLTRSYLSRWFCRLEAEIARLLGKPLLVVYETDPRHGGDSNYVTLVDQVCAKYPKYKPWLLSTEAIPMARRLFQRQATLHEITKQLGMESVEGPVRPGEVALASSLTLEGGSGCGQRCVQLQHMVTGLLKENEALWSAIDELRALVNNRP</sequence>
<keyword evidence="3" id="KW-1185">Reference proteome</keyword>
<dbReference type="EMBL" id="LGRX02015614">
    <property type="protein sequence ID" value="KAK3263246.1"/>
    <property type="molecule type" value="Genomic_DNA"/>
</dbReference>
<dbReference type="InterPro" id="IPR035897">
    <property type="entry name" value="Toll_tir_struct_dom_sf"/>
</dbReference>
<proteinExistence type="predicted"/>
<accession>A0AAE0FNS3</accession>
<dbReference type="GO" id="GO:0007165">
    <property type="term" value="P:signal transduction"/>
    <property type="evidence" value="ECO:0007669"/>
    <property type="project" value="InterPro"/>
</dbReference>
<protein>
    <recommendedName>
        <fullName evidence="1">TIR domain-containing protein</fullName>
    </recommendedName>
</protein>